<dbReference type="PANTHER" id="PTHR26312">
    <property type="entry name" value="TETRATRICOPEPTIDE REPEAT PROTEIN 5"/>
    <property type="match status" value="1"/>
</dbReference>
<dbReference type="Proteomes" id="UP000324705">
    <property type="component" value="Chromosome 2B"/>
</dbReference>
<proteinExistence type="predicted"/>
<feature type="compositionally biased region" description="Polar residues" evidence="1">
    <location>
        <begin position="492"/>
        <end position="507"/>
    </location>
</feature>
<organism evidence="3 4">
    <name type="scientific">Triticum turgidum subsp. durum</name>
    <name type="common">Durum wheat</name>
    <name type="synonym">Triticum durum</name>
    <dbReference type="NCBI Taxonomy" id="4567"/>
    <lineage>
        <taxon>Eukaryota</taxon>
        <taxon>Viridiplantae</taxon>
        <taxon>Streptophyta</taxon>
        <taxon>Embryophyta</taxon>
        <taxon>Tracheophyta</taxon>
        <taxon>Spermatophyta</taxon>
        <taxon>Magnoliopsida</taxon>
        <taxon>Liliopsida</taxon>
        <taxon>Poales</taxon>
        <taxon>Poaceae</taxon>
        <taxon>BOP clade</taxon>
        <taxon>Pooideae</taxon>
        <taxon>Triticodae</taxon>
        <taxon>Triticeae</taxon>
        <taxon>Triticinae</taxon>
        <taxon>Triticum</taxon>
    </lineage>
</organism>
<evidence type="ECO:0000313" key="3">
    <source>
        <dbReference type="EMBL" id="VAH49513.1"/>
    </source>
</evidence>
<dbReference type="PANTHER" id="PTHR26312:SF221">
    <property type="entry name" value="OS04G0510600 PROTEIN"/>
    <property type="match status" value="1"/>
</dbReference>
<evidence type="ECO:0000259" key="2">
    <source>
        <dbReference type="Pfam" id="PF25474"/>
    </source>
</evidence>
<gene>
    <name evidence="3" type="ORF">TRITD_2Bv1G182400</name>
</gene>
<accession>A0A9R1PUD1</accession>
<dbReference type="Gene3D" id="1.25.40.10">
    <property type="entry name" value="Tetratricopeptide repeat domain"/>
    <property type="match status" value="1"/>
</dbReference>
<sequence>MVVLLRATHEFNFKGFHFLLQADSLAPCEQLGWLCSGLKRASALFLVGRQPQPTKHTRRLNGNRGTMLRAAASRCAGGAIRRLSVASYPEAVGARRKPPLDEGDWSYYKEWWGEDDGPGVGAHTVFCRHSEHGNGVVSVVAYPATRPASDQWPVTERWLQERNSAMYPESSGADQFKILGYQWRVMRFNDHTRQSTAKVMACYRSGGDRALYSMQQPNCLAVPYVKSMVSAGLTALPSCSYDLPQAVSEPNTMKILCIGHGGGSIPLFLASKFKGADVHIVEIDPVVVSASVESMGFPASCAKGLSAHTMQPADGDELLWNGVHDRISLHIEDAEDFIAGDSNVYDLVFIDAYDGNDIFPRKLWDADGAFLRNLEEKVHPVHGTVVVNLHSDSGPSSPDVDDEAPFENVLPMGRSKQRGSCAINKIDQATRREVRSRLGNSHKKTPRREERMLLRSSSTPFLRSFLSSSSSPSPPSSLQLRRAFSDGHLPSLNPSSSGDNDSNRTTGLHTELSFSIYNTFSKAKLEPHQEQEMEEEQEQTAQPELPELPLFLARGMGIDRLASGLFTAGMGSEAALARMASGVDQKAVLALDAQYKEMVDEQPGNALFLRNYAQFLHEVKCDPRRAEEYYSRAMLADPTDGEIMSQYAKLMWAVHRDHERSLTYFQKSVQAAPRDSHVLAAYASFLWEQDEDDDNDDGGVGGGEQGAPGRAAQPRQLSSAAV</sequence>
<dbReference type="InterPro" id="IPR011990">
    <property type="entry name" value="TPR-like_helical_dom_sf"/>
</dbReference>
<feature type="region of interest" description="Disordered" evidence="1">
    <location>
        <begin position="391"/>
        <end position="454"/>
    </location>
</feature>
<feature type="region of interest" description="Disordered" evidence="1">
    <location>
        <begin position="486"/>
        <end position="507"/>
    </location>
</feature>
<feature type="region of interest" description="Disordered" evidence="1">
    <location>
        <begin position="690"/>
        <end position="722"/>
    </location>
</feature>
<dbReference type="EMBL" id="LT934114">
    <property type="protein sequence ID" value="VAH49513.1"/>
    <property type="molecule type" value="Genomic_DNA"/>
</dbReference>
<feature type="domain" description="TmcB/TmcC TPR repeats" evidence="2">
    <location>
        <begin position="586"/>
        <end position="634"/>
    </location>
</feature>
<protein>
    <recommendedName>
        <fullName evidence="2">TmcB/TmcC TPR repeats domain-containing protein</fullName>
    </recommendedName>
</protein>
<dbReference type="InterPro" id="IPR029063">
    <property type="entry name" value="SAM-dependent_MTases_sf"/>
</dbReference>
<dbReference type="InterPro" id="IPR057352">
    <property type="entry name" value="TPR_TmcB/C"/>
</dbReference>
<dbReference type="Pfam" id="PF25474">
    <property type="entry name" value="TPR_TmcB"/>
    <property type="match status" value="1"/>
</dbReference>
<name>A0A9R1PUD1_TRITD</name>
<dbReference type="Gene3D" id="3.40.50.150">
    <property type="entry name" value="Vaccinia Virus protein VP39"/>
    <property type="match status" value="1"/>
</dbReference>
<evidence type="ECO:0000313" key="4">
    <source>
        <dbReference type="Proteomes" id="UP000324705"/>
    </source>
</evidence>
<dbReference type="AlphaFoldDB" id="A0A9R1PUD1"/>
<reference evidence="3 4" key="1">
    <citation type="submission" date="2017-09" db="EMBL/GenBank/DDBJ databases">
        <authorList>
            <consortium name="International Durum Wheat Genome Sequencing Consortium (IDWGSC)"/>
            <person name="Milanesi L."/>
        </authorList>
    </citation>
    <scope>NUCLEOTIDE SEQUENCE [LARGE SCALE GENOMIC DNA]</scope>
    <source>
        <strain evidence="4">cv. Svevo</strain>
    </source>
</reference>
<dbReference type="SUPFAM" id="SSF53335">
    <property type="entry name" value="S-adenosyl-L-methionine-dependent methyltransferases"/>
    <property type="match status" value="1"/>
</dbReference>
<dbReference type="SUPFAM" id="SSF48452">
    <property type="entry name" value="TPR-like"/>
    <property type="match status" value="1"/>
</dbReference>
<dbReference type="Gramene" id="TRITD2Bv1G182400.3">
    <property type="protein sequence ID" value="TRITD2Bv1G182400.3"/>
    <property type="gene ID" value="TRITD2Bv1G182400"/>
</dbReference>
<evidence type="ECO:0000256" key="1">
    <source>
        <dbReference type="SAM" id="MobiDB-lite"/>
    </source>
</evidence>
<keyword evidence="4" id="KW-1185">Reference proteome</keyword>